<dbReference type="Proteomes" id="UP001569904">
    <property type="component" value="Unassembled WGS sequence"/>
</dbReference>
<sequence>MTTGFQTGPVRRPAPDIAAVAAAGHLAADAGDTSGAGRDRRRLRTHPQTVRNRIRRLEPLFGPDLYDPASSLDYLMALHTWRLLAAEDERSQGAGA</sequence>
<dbReference type="InterPro" id="IPR025736">
    <property type="entry name" value="PucR_C-HTH_dom"/>
</dbReference>
<dbReference type="Gene3D" id="1.10.10.2840">
    <property type="entry name" value="PucR C-terminal helix-turn-helix domain"/>
    <property type="match status" value="1"/>
</dbReference>
<accession>A0ABV4R3B5</accession>
<proteinExistence type="predicted"/>
<gene>
    <name evidence="2" type="ORF">SM436_27265</name>
</gene>
<dbReference type="InterPro" id="IPR042070">
    <property type="entry name" value="PucR_C-HTH_sf"/>
</dbReference>
<dbReference type="RefSeq" id="WP_371944142.1">
    <property type="nucleotide sequence ID" value="NZ_JAXCEH010000021.1"/>
</dbReference>
<comment type="caution">
    <text evidence="2">The sequence shown here is derived from an EMBL/GenBank/DDBJ whole genome shotgun (WGS) entry which is preliminary data.</text>
</comment>
<organism evidence="2 3">
    <name type="scientific">Actinomadura chokoriensis</name>
    <dbReference type="NCBI Taxonomy" id="454156"/>
    <lineage>
        <taxon>Bacteria</taxon>
        <taxon>Bacillati</taxon>
        <taxon>Actinomycetota</taxon>
        <taxon>Actinomycetes</taxon>
        <taxon>Streptosporangiales</taxon>
        <taxon>Thermomonosporaceae</taxon>
        <taxon>Actinomadura</taxon>
    </lineage>
</organism>
<protein>
    <submittedName>
        <fullName evidence="2">Helix-turn-helix domain-containing protein</fullName>
    </submittedName>
</protein>
<evidence type="ECO:0000313" key="2">
    <source>
        <dbReference type="EMBL" id="MFA1557396.1"/>
    </source>
</evidence>
<reference evidence="2 3" key="1">
    <citation type="submission" date="2023-11" db="EMBL/GenBank/DDBJ databases">
        <title>Actinomadura monticuli sp. nov., isolated from volcanic ash.</title>
        <authorList>
            <person name="Lee S.D."/>
            <person name="Yang H."/>
            <person name="Kim I.S."/>
        </authorList>
    </citation>
    <scope>NUCLEOTIDE SEQUENCE [LARGE SCALE GENOMIC DNA]</scope>
    <source>
        <strain evidence="2 3">DSM 45346</strain>
    </source>
</reference>
<keyword evidence="3" id="KW-1185">Reference proteome</keyword>
<evidence type="ECO:0000259" key="1">
    <source>
        <dbReference type="Pfam" id="PF13556"/>
    </source>
</evidence>
<dbReference type="EMBL" id="JAXCEH010000021">
    <property type="protein sequence ID" value="MFA1557396.1"/>
    <property type="molecule type" value="Genomic_DNA"/>
</dbReference>
<name>A0ABV4R3B5_9ACTN</name>
<feature type="domain" description="PucR C-terminal helix-turn-helix" evidence="1">
    <location>
        <begin position="41"/>
        <end position="79"/>
    </location>
</feature>
<dbReference type="Pfam" id="PF13556">
    <property type="entry name" value="HTH_30"/>
    <property type="match status" value="1"/>
</dbReference>
<evidence type="ECO:0000313" key="3">
    <source>
        <dbReference type="Proteomes" id="UP001569904"/>
    </source>
</evidence>